<dbReference type="OrthoDB" id="8932625at2"/>
<keyword evidence="1" id="KW-0732">Signal</keyword>
<feature type="chain" id="PRO_5025580695" evidence="1">
    <location>
        <begin position="28"/>
        <end position="549"/>
    </location>
</feature>
<dbReference type="AlphaFoldDB" id="A0A6C2CK71"/>
<dbReference type="InterPro" id="IPR010727">
    <property type="entry name" value="DUF1302"/>
</dbReference>
<protein>
    <submittedName>
        <fullName evidence="2">DUF1302 domain-containing protein</fullName>
    </submittedName>
</protein>
<gene>
    <name evidence="2" type="ORF">ETQ85_20015</name>
</gene>
<organism evidence="2 3">
    <name type="scientific">Zoogloea oleivorans</name>
    <dbReference type="NCBI Taxonomy" id="1552750"/>
    <lineage>
        <taxon>Bacteria</taxon>
        <taxon>Pseudomonadati</taxon>
        <taxon>Pseudomonadota</taxon>
        <taxon>Betaproteobacteria</taxon>
        <taxon>Rhodocyclales</taxon>
        <taxon>Zoogloeaceae</taxon>
        <taxon>Zoogloea</taxon>
    </lineage>
</organism>
<feature type="signal peptide" evidence="1">
    <location>
        <begin position="1"/>
        <end position="27"/>
    </location>
</feature>
<reference evidence="2 3" key="1">
    <citation type="submission" date="2019-01" db="EMBL/GenBank/DDBJ databases">
        <title>Zoogloea oleivorans genome sequencing and assembly.</title>
        <authorList>
            <person name="Tancsics A."/>
            <person name="Farkas M."/>
            <person name="Kriszt B."/>
            <person name="Maroti G."/>
            <person name="Horvath B."/>
        </authorList>
    </citation>
    <scope>NUCLEOTIDE SEQUENCE [LARGE SCALE GENOMIC DNA]</scope>
    <source>
        <strain evidence="2 3">Buc</strain>
    </source>
</reference>
<keyword evidence="3" id="KW-1185">Reference proteome</keyword>
<name>A0A6C2CK71_9RHOO</name>
<evidence type="ECO:0000256" key="1">
    <source>
        <dbReference type="SAM" id="SignalP"/>
    </source>
</evidence>
<accession>A0A6C2CK71</accession>
<proteinExistence type="predicted"/>
<evidence type="ECO:0000313" key="3">
    <source>
        <dbReference type="Proteomes" id="UP000389128"/>
    </source>
</evidence>
<comment type="caution">
    <text evidence="2">The sequence shown here is derived from an EMBL/GenBank/DDBJ whole genome shotgun (WGS) entry which is preliminary data.</text>
</comment>
<evidence type="ECO:0000313" key="2">
    <source>
        <dbReference type="EMBL" id="TYC54218.1"/>
    </source>
</evidence>
<dbReference type="Pfam" id="PF06980">
    <property type="entry name" value="DUF1302"/>
    <property type="match status" value="1"/>
</dbReference>
<dbReference type="Proteomes" id="UP000389128">
    <property type="component" value="Unassembled WGS sequence"/>
</dbReference>
<dbReference type="EMBL" id="SDKK01000023">
    <property type="protein sequence ID" value="TYC54218.1"/>
    <property type="molecule type" value="Genomic_DNA"/>
</dbReference>
<sequence>MSMQIKLLARAVAWACAGMALSGPALSFNVDTGSPDLAISWDTTLKYSTAWRVRGVNASVAPEGLAGGTPQVNTNDGDRNFGRGLISNRLDILTELGVRYKRDSGFRVSAAGWYDDVYQHSNERSADDAPGLNQSGPYDRFNKHTRIAQGRNAEVLDAFVYTRQSVADMNLNLKAGRFTQLYGESLFFGNNGIAGAQTPLDLARALSVPNSQFKEVARPVGQVSAQLQITPDLIVGAYIQPEWRKSRLPAAGSYFSFADFVDDGGEILYTPYGPARRGKDIEPGNSGQGGVQVRFKAGDSEYGLYAANFHEKLPQFYARFNAGPGGVVPQDYVMVYGKNIRTVGGSFSTLVGDTNVAGEMSFRSNMPLVAAGSFIFPTNDPAADGGSNARFPKGDTLHLNLSAISVLSANALWDGASFVGEFAFNRRLRVSDNPEALDPNATKDAGAAQFVFTPEYFQVLPETDLQLPIGVSYGLFGRSSVNGVLFPAEHGGSVSVGAKVVYQKAWHAGLNYTHYVGSAGSVSTPAGLNSYQNFHGDRDFVSLSIQRSF</sequence>